<keyword evidence="4 6" id="KW-0274">FAD</keyword>
<dbReference type="PROSITE" id="PS00394">
    <property type="entry name" value="DNA_PHOTOLYASES_1_1"/>
    <property type="match status" value="1"/>
</dbReference>
<dbReference type="PANTHER" id="PTHR11455:SF18">
    <property type="entry name" value="SI:CH1073-390K14.1"/>
    <property type="match status" value="1"/>
</dbReference>
<dbReference type="GO" id="GO:0071949">
    <property type="term" value="F:FAD binding"/>
    <property type="evidence" value="ECO:0007669"/>
    <property type="project" value="TreeGrafter"/>
</dbReference>
<dbReference type="GO" id="GO:0003677">
    <property type="term" value="F:DNA binding"/>
    <property type="evidence" value="ECO:0007669"/>
    <property type="project" value="TreeGrafter"/>
</dbReference>
<comment type="cofactor">
    <cofactor evidence="6">
        <name>FAD</name>
        <dbReference type="ChEBI" id="CHEBI:57692"/>
    </cofactor>
    <text evidence="6">Binds 1 FAD per subunit.</text>
</comment>
<dbReference type="InterPro" id="IPR002081">
    <property type="entry name" value="Cryptochrome/DNA_photolyase_1"/>
</dbReference>
<evidence type="ECO:0000313" key="11">
    <source>
        <dbReference type="Proteomes" id="UP000039046"/>
    </source>
</evidence>
<keyword evidence="10" id="KW-0456">Lyase</keyword>
<reference evidence="10 11" key="1">
    <citation type="journal article" date="2015" name="Genome Announc.">
        <title>Draft Genome Sequence and Gene Annotation of the Entomopathogenic Fungus Verticillium hemipterigenum.</title>
        <authorList>
            <person name="Horn F."/>
            <person name="Habel A."/>
            <person name="Scharf D.H."/>
            <person name="Dworschak J."/>
            <person name="Brakhage A.A."/>
            <person name="Guthke R."/>
            <person name="Hertweck C."/>
            <person name="Linde J."/>
        </authorList>
    </citation>
    <scope>NUCLEOTIDE SEQUENCE [LARGE SCALE GENOMIC DNA]</scope>
</reference>
<dbReference type="GO" id="GO:0005634">
    <property type="term" value="C:nucleus"/>
    <property type="evidence" value="ECO:0007669"/>
    <property type="project" value="TreeGrafter"/>
</dbReference>
<feature type="binding site" evidence="6">
    <location>
        <position position="434"/>
    </location>
    <ligand>
        <name>FAD</name>
        <dbReference type="ChEBI" id="CHEBI:57692"/>
    </ligand>
</feature>
<feature type="site" description="Electron transfer via tryptophanyl radical" evidence="7">
    <location>
        <position position="597"/>
    </location>
</feature>
<dbReference type="FunFam" id="1.10.579.10:FF:000003">
    <property type="entry name" value="Deoxyribodipyrimidine photo-lyase"/>
    <property type="match status" value="1"/>
</dbReference>
<proteinExistence type="inferred from homology"/>
<dbReference type="STRING" id="1531966.A0A0A1TFU9"/>
<dbReference type="PANTHER" id="PTHR11455">
    <property type="entry name" value="CRYPTOCHROME"/>
    <property type="match status" value="1"/>
</dbReference>
<feature type="binding site" evidence="6">
    <location>
        <begin position="587"/>
        <end position="589"/>
    </location>
    <ligand>
        <name>FAD</name>
        <dbReference type="ChEBI" id="CHEBI:57692"/>
    </ligand>
</feature>
<sequence length="688" mass="78817">MTHRVHRRFLASRVRTKKEIWRPDLSFHITKCNDTIIIEYSITTHSIQFVSIANHLQASAPVTFAAPNIFRFMFAARLRQQSLVLRPLTRSYSSIQKMAPKAAKRKAESAPKTSTKEVKRRKSTGSYEDELRKPHPWAKLAEENGIVQRKYYPPEMSTDRARAYIEEGLLRPMEELVRMQREYSEAINKVPDGDAMVHWFKSDLRCSDNKALSLASARAQEAGVPLIAVYLVSPQDFEAHITAPIRVDFILRTLKVLQDDLSKLDIPLYIETVDKRKQLPNRLMELMDEWGANHLFANLEYEVDELRRERGIIKSLADKGKSFQVVHDTCVVAPGELKSGSGNQYAVYTPWYRSWVAHIHNNLDLLELFDSPAKNPAKTRATLKHLFGCDIPSAPKGKTLTAEETKRFHAMWPCGEHEARKRLDKFCDERIGEYDDKRNIPSHAGTSNISVHLAAGTISARTCVRVARDRNKSKKLDGGLQGIQTWVSEVAWRDFYRHVMVRWPQVCMNKPFKPEFANVEWVYNEDHFKAWCEGKTGYPIVDAAMRQLNHTGYMHNRCRMVVASFLSKDLLLDWRKGERYFMENLIDGDVPSNSGGWGWSAGVGVDPQPYFRIFNPLRQSERFDPDGDYIRKWVPELKGLTNKEIHEPYGRGAGDKAKKNGYPKPVVEHAAARNRALAAYKAATTSDM</sequence>
<dbReference type="Gene3D" id="1.25.40.80">
    <property type="match status" value="1"/>
</dbReference>
<name>A0A0A1TFU9_9HYPO</name>
<dbReference type="SUPFAM" id="SSF48173">
    <property type="entry name" value="Cryptochrome/photolyase FAD-binding domain"/>
    <property type="match status" value="1"/>
</dbReference>
<dbReference type="Gene3D" id="3.40.50.620">
    <property type="entry name" value="HUPs"/>
    <property type="match status" value="1"/>
</dbReference>
<dbReference type="InterPro" id="IPR036155">
    <property type="entry name" value="Crypto/Photolyase_N_sf"/>
</dbReference>
<dbReference type="Pfam" id="PF00875">
    <property type="entry name" value="DNA_photolyase"/>
    <property type="match status" value="1"/>
</dbReference>
<feature type="site" description="Electron transfer via tryptophanyl radical" evidence="7">
    <location>
        <position position="574"/>
    </location>
</feature>
<dbReference type="GO" id="GO:0006139">
    <property type="term" value="P:nucleobase-containing compound metabolic process"/>
    <property type="evidence" value="ECO:0007669"/>
    <property type="project" value="UniProtKB-ARBA"/>
</dbReference>
<dbReference type="GO" id="GO:0006950">
    <property type="term" value="P:response to stress"/>
    <property type="evidence" value="ECO:0007669"/>
    <property type="project" value="UniProtKB-ARBA"/>
</dbReference>
<evidence type="ECO:0000259" key="9">
    <source>
        <dbReference type="PROSITE" id="PS51645"/>
    </source>
</evidence>
<dbReference type="PROSITE" id="PS00691">
    <property type="entry name" value="DNA_PHOTOLYASES_1_2"/>
    <property type="match status" value="1"/>
</dbReference>
<keyword evidence="11" id="KW-1185">Reference proteome</keyword>
<evidence type="ECO:0000256" key="7">
    <source>
        <dbReference type="PIRSR" id="PIRSR602081-2"/>
    </source>
</evidence>
<dbReference type="PRINTS" id="PR00147">
    <property type="entry name" value="DNAPHOTLYASE"/>
</dbReference>
<dbReference type="Gene3D" id="1.10.579.10">
    <property type="entry name" value="DNA Cyclobutane Dipyrimidine Photolyase, subunit A, domain 3"/>
    <property type="match status" value="1"/>
</dbReference>
<dbReference type="SUPFAM" id="SSF52425">
    <property type="entry name" value="Cryptochrome/photolyase, N-terminal domain"/>
    <property type="match status" value="1"/>
</dbReference>
<comment type="similarity">
    <text evidence="2">Belongs to the DNA photolyase class-1 family.</text>
</comment>
<evidence type="ECO:0000256" key="4">
    <source>
        <dbReference type="ARBA" id="ARBA00022827"/>
    </source>
</evidence>
<dbReference type="HOGENOM" id="CLU_010348_2_1_1"/>
<dbReference type="Pfam" id="PF03441">
    <property type="entry name" value="FAD_binding_7"/>
    <property type="match status" value="1"/>
</dbReference>
<comment type="cofactor">
    <cofactor evidence="1">
        <name>(6R)-5,10-methylene-5,6,7,8-tetrahydrofolate</name>
        <dbReference type="ChEBI" id="CHEBI:15636"/>
    </cofactor>
</comment>
<feature type="binding site" evidence="6">
    <location>
        <begin position="489"/>
        <end position="496"/>
    </location>
    <ligand>
        <name>FAD</name>
        <dbReference type="ChEBI" id="CHEBI:57692"/>
    </ligand>
</feature>
<feature type="domain" description="Photolyase/cryptochrome alpha/beta" evidence="9">
    <location>
        <begin position="194"/>
        <end position="331"/>
    </location>
</feature>
<dbReference type="GO" id="GO:0043153">
    <property type="term" value="P:entrainment of circadian clock by photoperiod"/>
    <property type="evidence" value="ECO:0007669"/>
    <property type="project" value="TreeGrafter"/>
</dbReference>
<protein>
    <submittedName>
        <fullName evidence="10">Putative DNA photolyase</fullName>
    </submittedName>
</protein>
<feature type="compositionally biased region" description="Basic and acidic residues" evidence="8">
    <location>
        <begin position="105"/>
        <end position="117"/>
    </location>
</feature>
<keyword evidence="3 6" id="KW-0285">Flavoprotein</keyword>
<evidence type="ECO:0000256" key="3">
    <source>
        <dbReference type="ARBA" id="ARBA00022630"/>
    </source>
</evidence>
<evidence type="ECO:0000313" key="10">
    <source>
        <dbReference type="EMBL" id="CEJ89235.1"/>
    </source>
</evidence>
<dbReference type="GO" id="GO:0003904">
    <property type="term" value="F:deoxyribodipyrimidine photo-lyase activity"/>
    <property type="evidence" value="ECO:0007669"/>
    <property type="project" value="TreeGrafter"/>
</dbReference>
<dbReference type="Proteomes" id="UP000039046">
    <property type="component" value="Unassembled WGS sequence"/>
</dbReference>
<evidence type="ECO:0000256" key="5">
    <source>
        <dbReference type="ARBA" id="ARBA00022991"/>
    </source>
</evidence>
<dbReference type="GO" id="GO:0005737">
    <property type="term" value="C:cytoplasm"/>
    <property type="evidence" value="ECO:0007669"/>
    <property type="project" value="TreeGrafter"/>
</dbReference>
<feature type="binding site" evidence="6">
    <location>
        <position position="486"/>
    </location>
    <ligand>
        <name>FAD</name>
        <dbReference type="ChEBI" id="CHEBI:57692"/>
    </ligand>
</feature>
<feature type="region of interest" description="Disordered" evidence="8">
    <location>
        <begin position="97"/>
        <end position="131"/>
    </location>
</feature>
<feature type="site" description="Electron transfer via tryptophanyl radical" evidence="7">
    <location>
        <position position="521"/>
    </location>
</feature>
<dbReference type="OrthoDB" id="435881at2759"/>
<dbReference type="PROSITE" id="PS51645">
    <property type="entry name" value="PHR_CRY_ALPHA_BETA"/>
    <property type="match status" value="1"/>
</dbReference>
<dbReference type="EMBL" id="CDHN01000002">
    <property type="protein sequence ID" value="CEJ89235.1"/>
    <property type="molecule type" value="Genomic_DNA"/>
</dbReference>
<dbReference type="InterPro" id="IPR036134">
    <property type="entry name" value="Crypto/Photolyase_FAD-like_sf"/>
</dbReference>
<gene>
    <name evidence="10" type="ORF">VHEMI05089</name>
</gene>
<organism evidence="10 11">
    <name type="scientific">[Torrubiella] hemipterigena</name>
    <dbReference type="NCBI Taxonomy" id="1531966"/>
    <lineage>
        <taxon>Eukaryota</taxon>
        <taxon>Fungi</taxon>
        <taxon>Dikarya</taxon>
        <taxon>Ascomycota</taxon>
        <taxon>Pezizomycotina</taxon>
        <taxon>Sordariomycetes</taxon>
        <taxon>Hypocreomycetidae</taxon>
        <taxon>Hypocreales</taxon>
        <taxon>Clavicipitaceae</taxon>
        <taxon>Clavicipitaceae incertae sedis</taxon>
        <taxon>'Torrubiella' clade</taxon>
    </lineage>
</organism>
<evidence type="ECO:0000256" key="2">
    <source>
        <dbReference type="ARBA" id="ARBA00005862"/>
    </source>
</evidence>
<dbReference type="InterPro" id="IPR018394">
    <property type="entry name" value="DNA_photolyase_1_CS_C"/>
</dbReference>
<dbReference type="GO" id="GO:0032922">
    <property type="term" value="P:circadian regulation of gene expression"/>
    <property type="evidence" value="ECO:0007669"/>
    <property type="project" value="TreeGrafter"/>
</dbReference>
<dbReference type="InterPro" id="IPR014729">
    <property type="entry name" value="Rossmann-like_a/b/a_fold"/>
</dbReference>
<dbReference type="InterPro" id="IPR006050">
    <property type="entry name" value="DNA_photolyase_N"/>
</dbReference>
<dbReference type="AlphaFoldDB" id="A0A0A1TFU9"/>
<evidence type="ECO:0000256" key="6">
    <source>
        <dbReference type="PIRSR" id="PIRSR602081-1"/>
    </source>
</evidence>
<evidence type="ECO:0000256" key="1">
    <source>
        <dbReference type="ARBA" id="ARBA00001932"/>
    </source>
</evidence>
<keyword evidence="5" id="KW-0157">Chromophore</keyword>
<feature type="binding site" evidence="6">
    <location>
        <begin position="446"/>
        <end position="450"/>
    </location>
    <ligand>
        <name>FAD</name>
        <dbReference type="ChEBI" id="CHEBI:57692"/>
    </ligand>
</feature>
<accession>A0A0A1TFU9</accession>
<evidence type="ECO:0000256" key="8">
    <source>
        <dbReference type="SAM" id="MobiDB-lite"/>
    </source>
</evidence>
<dbReference type="InterPro" id="IPR005101">
    <property type="entry name" value="Cryptochr/Photolyase_FAD-bd"/>
</dbReference>